<dbReference type="InterPro" id="IPR003607">
    <property type="entry name" value="HD/PDEase_dom"/>
</dbReference>
<keyword evidence="6" id="KW-1185">Reference proteome</keyword>
<evidence type="ECO:0000313" key="5">
    <source>
        <dbReference type="EMBL" id="QGG81072.1"/>
    </source>
</evidence>
<dbReference type="PROSITE" id="PS50110">
    <property type="entry name" value="RESPONSE_REGULATORY"/>
    <property type="match status" value="1"/>
</dbReference>
<dbReference type="InterPro" id="IPR001789">
    <property type="entry name" value="Sig_transdc_resp-reg_receiver"/>
</dbReference>
<dbReference type="CDD" id="cd00077">
    <property type="entry name" value="HDc"/>
    <property type="match status" value="1"/>
</dbReference>
<dbReference type="AlphaFoldDB" id="A0A5Q2QFG0"/>
<dbReference type="PROSITE" id="PS51832">
    <property type="entry name" value="HD_GYP"/>
    <property type="match status" value="1"/>
</dbReference>
<dbReference type="KEGG" id="llp:GH975_11055"/>
<sequence>MNEPATVLVIDDDPSICESLRRLFDGRYQVRIADHGEAGLVAAQSPPYPDVILLDVRMPDMSGYEVFKALNGRPRVSKIPVIFITGAGAVKDEEKALEMGAADYIAKPLRPSLVRARVDAQVELKQARERLEDENVRLESVIRARMRENETMQSATIAALASLAEVRDGDTGHHIARTQAYVRLLADYLKHLPRDRDELTECNIELMVKSAPLHDIGKVGIPDQVLLKPGALDAAQWLTMRHHAAMGAEALERAERQVNARLPFLHYAKQIARWHHERWDGTGYPDGLAGDVIPLCARLMAVADVFDALISVRVYKPAMSFKAAREIMIEGRGTHFDPVVLDAFLDQFDAVCAIARAQTDRDLGQTVSATHAAPMAAVNQNRTR</sequence>
<evidence type="ECO:0000256" key="2">
    <source>
        <dbReference type="SAM" id="Coils"/>
    </source>
</evidence>
<dbReference type="OrthoDB" id="9816273at2"/>
<evidence type="ECO:0000259" key="3">
    <source>
        <dbReference type="PROSITE" id="PS50110"/>
    </source>
</evidence>
<feature type="domain" description="Response regulatory" evidence="3">
    <location>
        <begin position="6"/>
        <end position="122"/>
    </location>
</feature>
<dbReference type="SUPFAM" id="SSF52172">
    <property type="entry name" value="CheY-like"/>
    <property type="match status" value="1"/>
</dbReference>
<organism evidence="5 6">
    <name type="scientific">Litorivicinus lipolyticus</name>
    <dbReference type="NCBI Taxonomy" id="418701"/>
    <lineage>
        <taxon>Bacteria</taxon>
        <taxon>Pseudomonadati</taxon>
        <taxon>Pseudomonadota</taxon>
        <taxon>Gammaproteobacteria</taxon>
        <taxon>Oceanospirillales</taxon>
        <taxon>Litorivicinaceae</taxon>
        <taxon>Litorivicinus</taxon>
    </lineage>
</organism>
<dbReference type="Pfam" id="PF00072">
    <property type="entry name" value="Response_reg"/>
    <property type="match status" value="1"/>
</dbReference>
<dbReference type="Pfam" id="PF13487">
    <property type="entry name" value="HD_5"/>
    <property type="match status" value="1"/>
</dbReference>
<feature type="modified residue" description="4-aspartylphosphate" evidence="1">
    <location>
        <position position="55"/>
    </location>
</feature>
<gene>
    <name evidence="5" type="ORF">GH975_11055</name>
</gene>
<proteinExistence type="predicted"/>
<dbReference type="Proteomes" id="UP000388235">
    <property type="component" value="Chromosome"/>
</dbReference>
<name>A0A5Q2QFG0_9GAMM</name>
<evidence type="ECO:0000256" key="1">
    <source>
        <dbReference type="PROSITE-ProRule" id="PRU00169"/>
    </source>
</evidence>
<dbReference type="GO" id="GO:0008081">
    <property type="term" value="F:phosphoric diester hydrolase activity"/>
    <property type="evidence" value="ECO:0007669"/>
    <property type="project" value="UniProtKB-ARBA"/>
</dbReference>
<dbReference type="PANTHER" id="PTHR45228:SF5">
    <property type="entry name" value="CYCLIC DI-GMP PHOSPHODIESTERASE VC_1348-RELATED"/>
    <property type="match status" value="1"/>
</dbReference>
<keyword evidence="2" id="KW-0175">Coiled coil</keyword>
<evidence type="ECO:0000313" key="6">
    <source>
        <dbReference type="Proteomes" id="UP000388235"/>
    </source>
</evidence>
<dbReference type="SUPFAM" id="SSF109604">
    <property type="entry name" value="HD-domain/PDEase-like"/>
    <property type="match status" value="1"/>
</dbReference>
<accession>A0A5Q2QFG0</accession>
<dbReference type="InterPro" id="IPR037522">
    <property type="entry name" value="HD_GYP_dom"/>
</dbReference>
<evidence type="ECO:0000259" key="4">
    <source>
        <dbReference type="PROSITE" id="PS51832"/>
    </source>
</evidence>
<dbReference type="SMART" id="SM00471">
    <property type="entry name" value="HDc"/>
    <property type="match status" value="1"/>
</dbReference>
<feature type="coiled-coil region" evidence="2">
    <location>
        <begin position="117"/>
        <end position="148"/>
    </location>
</feature>
<dbReference type="RefSeq" id="WP_153714575.1">
    <property type="nucleotide sequence ID" value="NZ_CP045871.1"/>
</dbReference>
<protein>
    <submittedName>
        <fullName evidence="5">Response regulator</fullName>
    </submittedName>
</protein>
<dbReference type="GO" id="GO:0000160">
    <property type="term" value="P:phosphorelay signal transduction system"/>
    <property type="evidence" value="ECO:0007669"/>
    <property type="project" value="InterPro"/>
</dbReference>
<reference evidence="5 6" key="1">
    <citation type="submission" date="2019-11" db="EMBL/GenBank/DDBJ databases">
        <authorList>
            <person name="Khan S.A."/>
            <person name="Jeon C.O."/>
            <person name="Chun B.H."/>
        </authorList>
    </citation>
    <scope>NUCLEOTIDE SEQUENCE [LARGE SCALE GENOMIC DNA]</scope>
    <source>
        <strain evidence="5 6">IMCC 1097</strain>
    </source>
</reference>
<dbReference type="SMART" id="SM00448">
    <property type="entry name" value="REC"/>
    <property type="match status" value="1"/>
</dbReference>
<dbReference type="Gene3D" id="1.10.3210.10">
    <property type="entry name" value="Hypothetical protein af1432"/>
    <property type="match status" value="1"/>
</dbReference>
<dbReference type="InterPro" id="IPR052020">
    <property type="entry name" value="Cyclic_di-GMP/3'3'-cGAMP_PDE"/>
</dbReference>
<dbReference type="EMBL" id="CP045871">
    <property type="protein sequence ID" value="QGG81072.1"/>
    <property type="molecule type" value="Genomic_DNA"/>
</dbReference>
<dbReference type="Gene3D" id="3.40.50.2300">
    <property type="match status" value="1"/>
</dbReference>
<keyword evidence="1" id="KW-0597">Phosphoprotein</keyword>
<feature type="domain" description="HD-GYP" evidence="4">
    <location>
        <begin position="149"/>
        <end position="360"/>
    </location>
</feature>
<dbReference type="InterPro" id="IPR011006">
    <property type="entry name" value="CheY-like_superfamily"/>
</dbReference>
<dbReference type="PANTHER" id="PTHR45228">
    <property type="entry name" value="CYCLIC DI-GMP PHOSPHODIESTERASE TM_0186-RELATED"/>
    <property type="match status" value="1"/>
</dbReference>